<evidence type="ECO:0000313" key="1">
    <source>
        <dbReference type="EMBL" id="EGC02219.1"/>
    </source>
</evidence>
<dbReference type="RefSeq" id="WP_002851374.1">
    <property type="nucleotide sequence ID" value="NZ_ADKM02000102.1"/>
</dbReference>
<protein>
    <submittedName>
        <fullName evidence="1">Uncharacterized protein</fullName>
    </submittedName>
</protein>
<organism evidence="1 2">
    <name type="scientific">Ruminococcus albus 8</name>
    <dbReference type="NCBI Taxonomy" id="246199"/>
    <lineage>
        <taxon>Bacteria</taxon>
        <taxon>Bacillati</taxon>
        <taxon>Bacillota</taxon>
        <taxon>Clostridia</taxon>
        <taxon>Eubacteriales</taxon>
        <taxon>Oscillospiraceae</taxon>
        <taxon>Ruminococcus</taxon>
    </lineage>
</organism>
<comment type="caution">
    <text evidence="1">The sequence shown here is derived from an EMBL/GenBank/DDBJ whole genome shotgun (WGS) entry which is preliminary data.</text>
</comment>
<dbReference type="EMBL" id="ADKM02000102">
    <property type="protein sequence ID" value="EGC02219.1"/>
    <property type="molecule type" value="Genomic_DNA"/>
</dbReference>
<name>E9SES6_RUMAL</name>
<proteinExistence type="predicted"/>
<dbReference type="Proteomes" id="UP000004259">
    <property type="component" value="Unassembled WGS sequence"/>
</dbReference>
<accession>E9SES6</accession>
<dbReference type="STRING" id="246199.CUS_4814"/>
<sequence>MNTLHFEGYGYFKTQNTTLFKAIDELKKTIQHEKDLEIDFDMVDLNKHEAKNELFFVYDSGSYKTNKSTLREAAIELIEFLKTKKINITLEKTTLRDQNDNIIEEVEQFFE</sequence>
<gene>
    <name evidence="1" type="ORF">CUS_4814</name>
</gene>
<keyword evidence="2" id="KW-1185">Reference proteome</keyword>
<reference evidence="1 2" key="1">
    <citation type="submission" date="2011-02" db="EMBL/GenBank/DDBJ databases">
        <authorList>
            <person name="Nelson K.E."/>
            <person name="Sutton G."/>
            <person name="Torralba M."/>
            <person name="Durkin S."/>
            <person name="Harkins D."/>
            <person name="Montgomery R."/>
            <person name="Ziemer C."/>
            <person name="Klaassens E."/>
            <person name="Ocuiv P."/>
            <person name="Morrison M."/>
        </authorList>
    </citation>
    <scope>NUCLEOTIDE SEQUENCE [LARGE SCALE GENOMIC DNA]</scope>
    <source>
        <strain evidence="1 2">8</strain>
    </source>
</reference>
<dbReference type="AlphaFoldDB" id="E9SES6"/>
<evidence type="ECO:0000313" key="2">
    <source>
        <dbReference type="Proteomes" id="UP000004259"/>
    </source>
</evidence>